<comment type="similarity">
    <text evidence="1 4">Belongs to the 4-oxalocrotonate tautomerase family.</text>
</comment>
<dbReference type="PANTHER" id="PTHR35530:SF1">
    <property type="entry name" value="2-HYDROXYMUCONATE TAUTOMERASE"/>
    <property type="match status" value="1"/>
</dbReference>
<dbReference type="Pfam" id="PF01361">
    <property type="entry name" value="Tautomerase"/>
    <property type="match status" value="1"/>
</dbReference>
<comment type="caution">
    <text evidence="6">The sequence shown here is derived from an EMBL/GenBank/DDBJ whole genome shotgun (WGS) entry which is preliminary data.</text>
</comment>
<feature type="active site" description="Proton acceptor; via imino nitrogen" evidence="3">
    <location>
        <position position="2"/>
    </location>
</feature>
<dbReference type="SUPFAM" id="SSF55331">
    <property type="entry name" value="Tautomerase/MIF"/>
    <property type="match status" value="1"/>
</dbReference>
<evidence type="ECO:0000256" key="4">
    <source>
        <dbReference type="RuleBase" id="RU362032"/>
    </source>
</evidence>
<evidence type="ECO:0000259" key="5">
    <source>
        <dbReference type="Pfam" id="PF01361"/>
    </source>
</evidence>
<protein>
    <recommendedName>
        <fullName evidence="4">Tautomerase</fullName>
        <ecNumber evidence="4">5.3.2.-</ecNumber>
    </recommendedName>
</protein>
<evidence type="ECO:0000313" key="7">
    <source>
        <dbReference type="Proteomes" id="UP000280434"/>
    </source>
</evidence>
<accession>A0A494XPW1</accession>
<feature type="domain" description="4-oxalocrotonate tautomerase-like" evidence="5">
    <location>
        <begin position="2"/>
        <end position="62"/>
    </location>
</feature>
<dbReference type="Proteomes" id="UP000280434">
    <property type="component" value="Unassembled WGS sequence"/>
</dbReference>
<evidence type="ECO:0000256" key="2">
    <source>
        <dbReference type="ARBA" id="ARBA00023235"/>
    </source>
</evidence>
<keyword evidence="2 4" id="KW-0413">Isomerase</keyword>
<sequence>MPYINVRLTDDGLSADTKAEIIRRITAVMVDVLDKDPNTTFVVIDEVNPDSWGVAGETVTARRKKRREAGHAKS</sequence>
<evidence type="ECO:0000256" key="3">
    <source>
        <dbReference type="PIRSR" id="PIRSR618191-1"/>
    </source>
</evidence>
<dbReference type="GO" id="GO:0016853">
    <property type="term" value="F:isomerase activity"/>
    <property type="evidence" value="ECO:0007669"/>
    <property type="project" value="UniProtKB-UniRule"/>
</dbReference>
<name>A0A494XPW1_9BURK</name>
<proteinExistence type="inferred from homology"/>
<reference evidence="6 7" key="1">
    <citation type="submission" date="2018-10" db="EMBL/GenBank/DDBJ databases">
        <title>Paraburkholderia sp. 7MK8-2, isolated from soil.</title>
        <authorList>
            <person name="Gao Z.-H."/>
            <person name="Qiu L.-H."/>
        </authorList>
    </citation>
    <scope>NUCLEOTIDE SEQUENCE [LARGE SCALE GENOMIC DNA]</scope>
    <source>
        <strain evidence="6 7">7MK8-2</strain>
    </source>
</reference>
<dbReference type="EC" id="5.3.2.-" evidence="4"/>
<evidence type="ECO:0000256" key="1">
    <source>
        <dbReference type="ARBA" id="ARBA00006723"/>
    </source>
</evidence>
<dbReference type="AlphaFoldDB" id="A0A494XPW1"/>
<dbReference type="OrthoDB" id="9799841at2"/>
<dbReference type="InterPro" id="IPR004370">
    <property type="entry name" value="4-OT-like_dom"/>
</dbReference>
<dbReference type="PANTHER" id="PTHR35530">
    <property type="entry name" value="TAUTOMERASE-RELATED"/>
    <property type="match status" value="1"/>
</dbReference>
<organism evidence="6 7">
    <name type="scientific">Trinickia fusca</name>
    <dbReference type="NCBI Taxonomy" id="2419777"/>
    <lineage>
        <taxon>Bacteria</taxon>
        <taxon>Pseudomonadati</taxon>
        <taxon>Pseudomonadota</taxon>
        <taxon>Betaproteobacteria</taxon>
        <taxon>Burkholderiales</taxon>
        <taxon>Burkholderiaceae</taxon>
        <taxon>Trinickia</taxon>
    </lineage>
</organism>
<keyword evidence="7" id="KW-1185">Reference proteome</keyword>
<dbReference type="InterPro" id="IPR018191">
    <property type="entry name" value="4-OT"/>
</dbReference>
<dbReference type="Gene3D" id="3.30.429.10">
    <property type="entry name" value="Macrophage Migration Inhibitory Factor"/>
    <property type="match status" value="1"/>
</dbReference>
<dbReference type="InterPro" id="IPR014347">
    <property type="entry name" value="Tautomerase/MIF_sf"/>
</dbReference>
<dbReference type="EMBL" id="RBZV01000002">
    <property type="protein sequence ID" value="RKP50816.1"/>
    <property type="molecule type" value="Genomic_DNA"/>
</dbReference>
<dbReference type="NCBIfam" id="TIGR00013">
    <property type="entry name" value="taut"/>
    <property type="match status" value="1"/>
</dbReference>
<evidence type="ECO:0000313" key="6">
    <source>
        <dbReference type="EMBL" id="RKP50816.1"/>
    </source>
</evidence>
<dbReference type="RefSeq" id="WP_121276907.1">
    <property type="nucleotide sequence ID" value="NZ_RBZV01000002.1"/>
</dbReference>
<gene>
    <name evidence="6" type="ORF">D7S89_06995</name>
</gene>